<dbReference type="GeneID" id="36398372"/>
<dbReference type="EMBL" id="CCYD01000217">
    <property type="protein sequence ID" value="CEG36646.1"/>
    <property type="molecule type" value="Genomic_DNA"/>
</dbReference>
<dbReference type="Gene3D" id="2.30.29.30">
    <property type="entry name" value="Pleckstrin-homology domain (PH domain)/Phosphotyrosine-binding domain (PTB)"/>
    <property type="match status" value="1"/>
</dbReference>
<accession>A0A0P1A8H7</accession>
<dbReference type="OMA" id="MSYGGNV"/>
<protein>
    <submittedName>
        <fullName evidence="1">Pleckstrin homology-like domain</fullName>
    </submittedName>
</protein>
<dbReference type="RefSeq" id="XP_024573015.1">
    <property type="nucleotide sequence ID" value="XM_024721883.1"/>
</dbReference>
<evidence type="ECO:0000313" key="2">
    <source>
        <dbReference type="Proteomes" id="UP000054928"/>
    </source>
</evidence>
<evidence type="ECO:0000313" key="1">
    <source>
        <dbReference type="EMBL" id="CEG36646.1"/>
    </source>
</evidence>
<keyword evidence="2" id="KW-1185">Reference proteome</keyword>
<organism evidence="1 2">
    <name type="scientific">Plasmopara halstedii</name>
    <name type="common">Downy mildew of sunflower</name>
    <dbReference type="NCBI Taxonomy" id="4781"/>
    <lineage>
        <taxon>Eukaryota</taxon>
        <taxon>Sar</taxon>
        <taxon>Stramenopiles</taxon>
        <taxon>Oomycota</taxon>
        <taxon>Peronosporomycetes</taxon>
        <taxon>Peronosporales</taxon>
        <taxon>Peronosporaceae</taxon>
        <taxon>Plasmopara</taxon>
    </lineage>
</organism>
<dbReference type="InterPro" id="IPR011993">
    <property type="entry name" value="PH-like_dom_sf"/>
</dbReference>
<dbReference type="AlphaFoldDB" id="A0A0P1A8H7"/>
<dbReference type="STRING" id="4781.A0A0P1A8H7"/>
<dbReference type="SUPFAM" id="SSF50729">
    <property type="entry name" value="PH domain-like"/>
    <property type="match status" value="1"/>
</dbReference>
<reference evidence="2" key="1">
    <citation type="submission" date="2014-09" db="EMBL/GenBank/DDBJ databases">
        <authorList>
            <person name="Sharma Rahul"/>
            <person name="Thines Marco"/>
        </authorList>
    </citation>
    <scope>NUCLEOTIDE SEQUENCE [LARGE SCALE GENOMIC DNA]</scope>
</reference>
<proteinExistence type="predicted"/>
<dbReference type="OrthoDB" id="90858at2759"/>
<dbReference type="Proteomes" id="UP000054928">
    <property type="component" value="Unassembled WGS sequence"/>
</dbReference>
<name>A0A0P1A8H7_PLAHL</name>
<sequence>MSYGGNVEGYLLKIDGDEARTVYCILDEGILQYFSRMGGELLGAIALSGSKVDVFLLPPVDELGQVPHQFRVDAQSRNLPNRRRNNRQPMNDGKIRTITFAGSTREVADQWAISILNWNRYSWEDGQIICSSKDEYRNLQKIISRSGTTNEKTTVCSTHYSEPRSSSIIKMHIF</sequence>